<dbReference type="Proteomes" id="UP000473571">
    <property type="component" value="Unassembled WGS sequence"/>
</dbReference>
<dbReference type="RefSeq" id="WP_151006226.1">
    <property type="nucleotide sequence ID" value="NZ_CABVPO010000014.1"/>
</dbReference>
<name>A0A6L3NBB7_9BURK</name>
<proteinExistence type="predicted"/>
<gene>
    <name evidence="1" type="ORF">F7R13_23015</name>
</gene>
<reference evidence="1 2" key="1">
    <citation type="submission" date="2019-09" db="EMBL/GenBank/DDBJ databases">
        <title>Draft genome sequences of 48 bacterial type strains from the CCUG.</title>
        <authorList>
            <person name="Tunovic T."/>
            <person name="Pineiro-Iglesias B."/>
            <person name="Unosson C."/>
            <person name="Inganas E."/>
            <person name="Ohlen M."/>
            <person name="Cardew S."/>
            <person name="Jensie-Markopoulos S."/>
            <person name="Salva-Serra F."/>
            <person name="Jaen-Luchoro D."/>
            <person name="Karlsson R."/>
            <person name="Svensson-Stadler L."/>
            <person name="Chun J."/>
            <person name="Moore E."/>
        </authorList>
    </citation>
    <scope>NUCLEOTIDE SEQUENCE [LARGE SCALE GENOMIC DNA]</scope>
    <source>
        <strain evidence="1 2">CCUG 65687</strain>
    </source>
</reference>
<organism evidence="1 2">
    <name type="scientific">Burkholderia territorii</name>
    <dbReference type="NCBI Taxonomy" id="1503055"/>
    <lineage>
        <taxon>Bacteria</taxon>
        <taxon>Pseudomonadati</taxon>
        <taxon>Pseudomonadota</taxon>
        <taxon>Betaproteobacteria</taxon>
        <taxon>Burkholderiales</taxon>
        <taxon>Burkholderiaceae</taxon>
        <taxon>Burkholderia</taxon>
        <taxon>Burkholderia cepacia complex</taxon>
    </lineage>
</organism>
<dbReference type="EMBL" id="VZOL01000400">
    <property type="protein sequence ID" value="KAB0660079.1"/>
    <property type="molecule type" value="Genomic_DNA"/>
</dbReference>
<evidence type="ECO:0000313" key="1">
    <source>
        <dbReference type="EMBL" id="KAB0660079.1"/>
    </source>
</evidence>
<evidence type="ECO:0000313" key="2">
    <source>
        <dbReference type="Proteomes" id="UP000473571"/>
    </source>
</evidence>
<protein>
    <submittedName>
        <fullName evidence="1">Uncharacterized protein</fullName>
    </submittedName>
</protein>
<dbReference type="AlphaFoldDB" id="A0A6L3NBB7"/>
<accession>A0A6L3NBB7</accession>
<sequence>MIESGRKAVYEAIVRRKSRAAIWRAIRRGGGPAGQLAEISAWRAGEFRNLGQPVAAGLSADETNPL</sequence>
<comment type="caution">
    <text evidence="1">The sequence shown here is derived from an EMBL/GenBank/DDBJ whole genome shotgun (WGS) entry which is preliminary data.</text>
</comment>